<organism evidence="5 6">
    <name type="scientific">Deinococcus metalli</name>
    <dbReference type="NCBI Taxonomy" id="1141878"/>
    <lineage>
        <taxon>Bacteria</taxon>
        <taxon>Thermotogati</taxon>
        <taxon>Deinococcota</taxon>
        <taxon>Deinococci</taxon>
        <taxon>Deinococcales</taxon>
        <taxon>Deinococcaceae</taxon>
        <taxon>Deinococcus</taxon>
    </lineage>
</organism>
<gene>
    <name evidence="4" type="ORF">GCM10017781_31940</name>
    <name evidence="5" type="ORF">HNQ07_003264</name>
</gene>
<dbReference type="SUPFAM" id="SSF52540">
    <property type="entry name" value="P-loop containing nucleoside triphosphate hydrolases"/>
    <property type="match status" value="1"/>
</dbReference>
<dbReference type="InterPro" id="IPR041664">
    <property type="entry name" value="AAA_16"/>
</dbReference>
<reference evidence="4" key="1">
    <citation type="journal article" date="2014" name="Int. J. Syst. Evol. Microbiol.">
        <title>Complete genome of a new Firmicutes species belonging to the dominant human colonic microbiota ('Ruminococcus bicirculans') reveals two chromosomes and a selective capacity to utilize plant glucans.</title>
        <authorList>
            <consortium name="NISC Comparative Sequencing Program"/>
            <person name="Wegmann U."/>
            <person name="Louis P."/>
            <person name="Goesmann A."/>
            <person name="Henrissat B."/>
            <person name="Duncan S.H."/>
            <person name="Flint H.J."/>
        </authorList>
    </citation>
    <scope>NUCLEOTIDE SEQUENCE</scope>
    <source>
        <strain evidence="4">CGMCC 1.18437</strain>
    </source>
</reference>
<dbReference type="SUPFAM" id="SSF48452">
    <property type="entry name" value="TPR-like"/>
    <property type="match status" value="2"/>
</dbReference>
<reference evidence="7" key="2">
    <citation type="journal article" date="2019" name="Int. J. Syst. Evol. Microbiol.">
        <title>The Global Catalogue of Microorganisms (GCM) 10K type strain sequencing project: providing services to taxonomists for standard genome sequencing and annotation.</title>
        <authorList>
            <consortium name="The Broad Institute Genomics Platform"/>
            <consortium name="The Broad Institute Genome Sequencing Center for Infectious Disease"/>
            <person name="Wu L."/>
            <person name="Ma J."/>
        </authorList>
    </citation>
    <scope>NUCLEOTIDE SEQUENCE [LARGE SCALE GENOMIC DNA]</scope>
    <source>
        <strain evidence="7">CGMCC 1.18437</strain>
    </source>
</reference>
<name>A0A7W8NRC7_9DEIO</name>
<evidence type="ECO:0000313" key="4">
    <source>
        <dbReference type="EMBL" id="GHF53183.1"/>
    </source>
</evidence>
<dbReference type="GO" id="GO:0005737">
    <property type="term" value="C:cytoplasm"/>
    <property type="evidence" value="ECO:0007669"/>
    <property type="project" value="TreeGrafter"/>
</dbReference>
<reference evidence="5 6" key="3">
    <citation type="submission" date="2020-08" db="EMBL/GenBank/DDBJ databases">
        <title>Genomic Encyclopedia of Type Strains, Phase IV (KMG-IV): sequencing the most valuable type-strain genomes for metagenomic binning, comparative biology and taxonomic classification.</title>
        <authorList>
            <person name="Goeker M."/>
        </authorList>
    </citation>
    <scope>NUCLEOTIDE SEQUENCE [LARGE SCALE GENOMIC DNA]</scope>
    <source>
        <strain evidence="5 6">DSM 27521</strain>
    </source>
</reference>
<comment type="caution">
    <text evidence="5">The sequence shown here is derived from an EMBL/GenBank/DDBJ whole genome shotgun (WGS) entry which is preliminary data.</text>
</comment>
<dbReference type="Proteomes" id="UP000619376">
    <property type="component" value="Unassembled WGS sequence"/>
</dbReference>
<dbReference type="Pfam" id="PF13191">
    <property type="entry name" value="AAA_16"/>
    <property type="match status" value="1"/>
</dbReference>
<dbReference type="EMBL" id="BNAJ01000008">
    <property type="protein sequence ID" value="GHF53183.1"/>
    <property type="molecule type" value="Genomic_DNA"/>
</dbReference>
<dbReference type="InterPro" id="IPR011990">
    <property type="entry name" value="TPR-like_helical_dom_sf"/>
</dbReference>
<dbReference type="AlphaFoldDB" id="A0A7W8NRC7"/>
<evidence type="ECO:0000259" key="3">
    <source>
        <dbReference type="Pfam" id="PF13191"/>
    </source>
</evidence>
<dbReference type="InterPro" id="IPR027417">
    <property type="entry name" value="P-loop_NTPase"/>
</dbReference>
<evidence type="ECO:0000256" key="1">
    <source>
        <dbReference type="ARBA" id="ARBA00022741"/>
    </source>
</evidence>
<protein>
    <submittedName>
        <fullName evidence="5">Tetratricopeptide (TPR) repeat protein</fullName>
    </submittedName>
</protein>
<dbReference type="GO" id="GO:0004016">
    <property type="term" value="F:adenylate cyclase activity"/>
    <property type="evidence" value="ECO:0007669"/>
    <property type="project" value="TreeGrafter"/>
</dbReference>
<dbReference type="SMART" id="SM00028">
    <property type="entry name" value="TPR"/>
    <property type="match status" value="6"/>
</dbReference>
<evidence type="ECO:0000313" key="7">
    <source>
        <dbReference type="Proteomes" id="UP000619376"/>
    </source>
</evidence>
<dbReference type="RefSeq" id="WP_184113612.1">
    <property type="nucleotide sequence ID" value="NZ_BNAJ01000008.1"/>
</dbReference>
<evidence type="ECO:0000313" key="6">
    <source>
        <dbReference type="Proteomes" id="UP000539473"/>
    </source>
</evidence>
<dbReference type="PANTHER" id="PTHR16305">
    <property type="entry name" value="TESTICULAR SOLUBLE ADENYLYL CYCLASE"/>
    <property type="match status" value="1"/>
</dbReference>
<dbReference type="Pfam" id="PF13181">
    <property type="entry name" value="TPR_8"/>
    <property type="match status" value="1"/>
</dbReference>
<keyword evidence="2" id="KW-0067">ATP-binding</keyword>
<dbReference type="PANTHER" id="PTHR16305:SF35">
    <property type="entry name" value="TRANSCRIPTIONAL ACTIVATOR DOMAIN"/>
    <property type="match status" value="1"/>
</dbReference>
<feature type="domain" description="Orc1-like AAA ATPase" evidence="3">
    <location>
        <begin position="6"/>
        <end position="217"/>
    </location>
</feature>
<proteinExistence type="predicted"/>
<sequence>MATSPVVAREPELAALSGALGRALGGQGQVRFVVGEAGSGKSSVVQAFLHEAQAGVPDLLCAVGQCDARTGAGDAYLPLREVLGVLTGTAAAASRALGDSKTSAQRLFEVSGKAIAEFGPDLVGLLVPGADLVFKIGTFATQAVWAEKLRRQAEREGPRQGVTQDQIFEQYTNVLLAMAREQPLLIVLDDLQWADAASLALLFRLGRRLEGSRILLIGTYRPDEVALGRGGERHPLEGAVNELQRYGGDITLDLDAARQRSGRAFVDALLDQEPNALDEDFRHALHAHTSGHPLFVAELLRAMQERGDLLVDAQGRWTPGAHLDWDTLPARIEAVIAERVARLSADLREALAVGSVEGEQFTAEVVARVRSVEARGLVRQLSGALDRQHQLVSALGLERAGTQRLARYSFRHGLFQRHLYAQLDAVERAYLHQDVGEALEALYGDGADAIAVPLAHHFLAAGDEPRARRYLRVAGQDAARRYAHDLALEYLTRALALIPADEGAERFGALLARQEVYSVLGRRAEERADLTALETLAAGLDDAHRARVALAQAGYANSTADLDAAAQAAQHAEALASAAGDQILLARALHLRGVAVNRQGDRATEAQTLLERALATARSVGSRRHEGRALLALGSLEDNSGQLDAADASYRAALDLFVALGDVQSEVNALNNLGSVARKRGDLDEAAALSARALGKARSIGDRRGEVYLLIGLGAQASARAEFAASQQSFEDALAVAEAIADARGCLLAHEGAGLSALRLGRYAAARVHLDAALAAARTLGDRVSESYELNNVAMVEHATGRYAAARAGYEASLELKRARNNRWAEGYTLAYVGLLEHHQGNHAAAEATSAHALDIARGLGALAEVASALTVRGHALAALGRADEASAAYREALELRRALRQPHLACEPLAGLARVALSAGGLASAREHVQDILGVLDAGGTLDSADEPLRVWLTCIRVLQAAGEPRAGLLLVGAHHRLQRLAAALPDDEARQDLWALPHHREVLDLWTTQER</sequence>
<dbReference type="EMBL" id="JACHFK010000008">
    <property type="protein sequence ID" value="MBB5377765.1"/>
    <property type="molecule type" value="Genomic_DNA"/>
</dbReference>
<evidence type="ECO:0000313" key="5">
    <source>
        <dbReference type="EMBL" id="MBB5377765.1"/>
    </source>
</evidence>
<dbReference type="Pfam" id="PF13424">
    <property type="entry name" value="TPR_12"/>
    <property type="match status" value="1"/>
</dbReference>
<evidence type="ECO:0000256" key="2">
    <source>
        <dbReference type="ARBA" id="ARBA00022840"/>
    </source>
</evidence>
<keyword evidence="1" id="KW-0547">Nucleotide-binding</keyword>
<reference evidence="4" key="4">
    <citation type="submission" date="2024-05" db="EMBL/GenBank/DDBJ databases">
        <authorList>
            <person name="Sun Q."/>
            <person name="Zhou Y."/>
        </authorList>
    </citation>
    <scope>NUCLEOTIDE SEQUENCE</scope>
    <source>
        <strain evidence="4">CGMCC 1.18437</strain>
    </source>
</reference>
<dbReference type="InterPro" id="IPR019734">
    <property type="entry name" value="TPR_rpt"/>
</dbReference>
<dbReference type="GO" id="GO:0005524">
    <property type="term" value="F:ATP binding"/>
    <property type="evidence" value="ECO:0007669"/>
    <property type="project" value="UniProtKB-KW"/>
</dbReference>
<keyword evidence="7" id="KW-1185">Reference proteome</keyword>
<dbReference type="Proteomes" id="UP000539473">
    <property type="component" value="Unassembled WGS sequence"/>
</dbReference>
<dbReference type="Gene3D" id="1.25.40.10">
    <property type="entry name" value="Tetratricopeptide repeat domain"/>
    <property type="match status" value="2"/>
</dbReference>
<accession>A0A7W8NRC7</accession>